<reference evidence="5 6" key="1">
    <citation type="submission" date="2016-02" db="EMBL/GenBank/DDBJ databases">
        <title>Anaerosporomusa subterraneum gen. nov., sp. nov., a spore-forming obligate anaerobe isolated from saprolite.</title>
        <authorList>
            <person name="Choi J.K."/>
            <person name="Shah M."/>
            <person name="Yee N."/>
        </authorList>
    </citation>
    <scope>NUCLEOTIDE SEQUENCE [LARGE SCALE GENOMIC DNA]</scope>
    <source>
        <strain evidence="5 6">RU4</strain>
    </source>
</reference>
<evidence type="ECO:0000256" key="2">
    <source>
        <dbReference type="ARBA" id="ARBA00023056"/>
    </source>
</evidence>
<feature type="domain" description="Nucleotidyl transferase" evidence="3">
    <location>
        <begin position="17"/>
        <end position="177"/>
    </location>
</feature>
<dbReference type="GO" id="GO:0008878">
    <property type="term" value="F:glucose-1-phosphate adenylyltransferase activity"/>
    <property type="evidence" value="ECO:0007669"/>
    <property type="project" value="InterPro"/>
</dbReference>
<dbReference type="CDD" id="cd02508">
    <property type="entry name" value="ADP_Glucose_PP"/>
    <property type="match status" value="1"/>
</dbReference>
<dbReference type="Proteomes" id="UP000076268">
    <property type="component" value="Unassembled WGS sequence"/>
</dbReference>
<name>A0A154BQH9_ANASB</name>
<keyword evidence="5" id="KW-0808">Transferase</keyword>
<dbReference type="GO" id="GO:0005978">
    <property type="term" value="P:glycogen biosynthetic process"/>
    <property type="evidence" value="ECO:0007669"/>
    <property type="project" value="UniProtKB-KW"/>
</dbReference>
<comment type="caution">
    <text evidence="5">The sequence shown here is derived from an EMBL/GenBank/DDBJ whole genome shotgun (WGS) entry which is preliminary data.</text>
</comment>
<feature type="domain" description="Glucose-1-phosphate adenylyltransferase/Bifunctional protein GlmU-like C-terminal hexapeptide" evidence="4">
    <location>
        <begin position="289"/>
        <end position="357"/>
    </location>
</feature>
<evidence type="ECO:0000256" key="1">
    <source>
        <dbReference type="ARBA" id="ARBA00010443"/>
    </source>
</evidence>
<dbReference type="InterPro" id="IPR056818">
    <property type="entry name" value="GlmU/GlgC-like_hexapep"/>
</dbReference>
<dbReference type="AlphaFoldDB" id="A0A154BQH9"/>
<dbReference type="InterPro" id="IPR011831">
    <property type="entry name" value="ADP-Glc_PPase"/>
</dbReference>
<organism evidence="5 6">
    <name type="scientific">Anaerosporomusa subterranea</name>
    <dbReference type="NCBI Taxonomy" id="1794912"/>
    <lineage>
        <taxon>Bacteria</taxon>
        <taxon>Bacillati</taxon>
        <taxon>Bacillota</taxon>
        <taxon>Negativicutes</taxon>
        <taxon>Acetonemataceae</taxon>
        <taxon>Anaerosporomusa</taxon>
    </lineage>
</organism>
<dbReference type="InterPro" id="IPR005835">
    <property type="entry name" value="NTP_transferase_dom"/>
</dbReference>
<gene>
    <name evidence="5" type="ORF">AXX12_07100</name>
</gene>
<evidence type="ECO:0000313" key="6">
    <source>
        <dbReference type="Proteomes" id="UP000076268"/>
    </source>
</evidence>
<sequence>MKRVLGLINLFENEDLLRELTQSRPLAAIPFAGRYRVIDFILSNMVNSGIRNVGILAYSNYRSLMDHLRSGKEWDLARKRDGLFILPSNQAPGRIRSGEGDIEQMYSHFEYFKRSKEQYVLIAGSSMIANIQFNGMLDFHRQTGADVTVLFQPGCQLEGQDYRHCTFIKTDADGRVSDAAVSHDPGGDQQMSMRVYLMERKLFMDIVERCMLKGEHSFIKDGLIRNLGQLKIYGYPFQGHVAVINSVFGYYHHSLSLLQPEVRQNLFSRNNPIYTKTKDEAPTNYRLGAKASNSLVANGCVIEGTVENSILFRGVHIRPGASVRNCVIMQKCDIGPGVSLDTVICDKDVKIGPGRTIKGEIAYPIIIRKGTVI</sequence>
<dbReference type="EMBL" id="LSGP01000017">
    <property type="protein sequence ID" value="KYZ76202.1"/>
    <property type="molecule type" value="Genomic_DNA"/>
</dbReference>
<keyword evidence="5" id="KW-0548">Nucleotidyltransferase</keyword>
<evidence type="ECO:0000313" key="5">
    <source>
        <dbReference type="EMBL" id="KYZ76202.1"/>
    </source>
</evidence>
<dbReference type="PANTHER" id="PTHR43523">
    <property type="entry name" value="GLUCOSE-1-PHOSPHATE ADENYLYLTRANSFERASE-RELATED"/>
    <property type="match status" value="1"/>
</dbReference>
<protein>
    <submittedName>
        <fullName evidence="5">Glucose-1-phosphate adenylyltransferase</fullName>
    </submittedName>
</protein>
<dbReference type="SUPFAM" id="SSF51161">
    <property type="entry name" value="Trimeric LpxA-like enzymes"/>
    <property type="match status" value="1"/>
</dbReference>
<dbReference type="CDD" id="cd04651">
    <property type="entry name" value="LbH_G1P_AT_C"/>
    <property type="match status" value="1"/>
</dbReference>
<dbReference type="PANTHER" id="PTHR43523:SF6">
    <property type="entry name" value="GLYCOGEN BIOSYNTHESIS PROTEIN GLGD"/>
    <property type="match status" value="1"/>
</dbReference>
<evidence type="ECO:0000259" key="4">
    <source>
        <dbReference type="Pfam" id="PF24894"/>
    </source>
</evidence>
<dbReference type="SUPFAM" id="SSF53448">
    <property type="entry name" value="Nucleotide-diphospho-sugar transferases"/>
    <property type="match status" value="1"/>
</dbReference>
<accession>A0A154BQH9</accession>
<dbReference type="Gene3D" id="2.160.10.10">
    <property type="entry name" value="Hexapeptide repeat proteins"/>
    <property type="match status" value="1"/>
</dbReference>
<dbReference type="InterPro" id="IPR011832">
    <property type="entry name" value="GlgDAde_trans"/>
</dbReference>
<keyword evidence="2" id="KW-0320">Glycogen biosynthesis</keyword>
<keyword evidence="6" id="KW-1185">Reference proteome</keyword>
<dbReference type="Pfam" id="PF24894">
    <property type="entry name" value="Hexapep_GlmU"/>
    <property type="match status" value="1"/>
</dbReference>
<dbReference type="Pfam" id="PF00483">
    <property type="entry name" value="NTP_transferase"/>
    <property type="match status" value="1"/>
</dbReference>
<dbReference type="OrthoDB" id="9801810at2"/>
<dbReference type="InterPro" id="IPR011004">
    <property type="entry name" value="Trimer_LpxA-like_sf"/>
</dbReference>
<comment type="similarity">
    <text evidence="1">Belongs to the bacterial/plant glucose-1-phosphate adenylyltransferase family.</text>
</comment>
<dbReference type="RefSeq" id="WP_066241240.1">
    <property type="nucleotide sequence ID" value="NZ_LSGP01000017.1"/>
</dbReference>
<proteinExistence type="inferred from homology"/>
<dbReference type="STRING" id="1794912.AXX12_07100"/>
<evidence type="ECO:0000259" key="3">
    <source>
        <dbReference type="Pfam" id="PF00483"/>
    </source>
</evidence>
<dbReference type="Gene3D" id="3.90.550.10">
    <property type="entry name" value="Spore Coat Polysaccharide Biosynthesis Protein SpsA, Chain A"/>
    <property type="match status" value="1"/>
</dbReference>
<dbReference type="NCBIfam" id="TIGR02092">
    <property type="entry name" value="glgD"/>
    <property type="match status" value="1"/>
</dbReference>
<dbReference type="InterPro" id="IPR029044">
    <property type="entry name" value="Nucleotide-diphossugar_trans"/>
</dbReference>